<dbReference type="InterPro" id="IPR009081">
    <property type="entry name" value="PP-bd_ACP"/>
</dbReference>
<dbReference type="Pfam" id="PF00550">
    <property type="entry name" value="PP-binding"/>
    <property type="match status" value="1"/>
</dbReference>
<accession>A0A563VZK1</accession>
<dbReference type="InterPro" id="IPR006162">
    <property type="entry name" value="Ppantetheine_attach_site"/>
</dbReference>
<dbReference type="GO" id="GO:0031177">
    <property type="term" value="F:phosphopantetheine binding"/>
    <property type="evidence" value="ECO:0007669"/>
    <property type="project" value="InterPro"/>
</dbReference>
<dbReference type="SMART" id="SM00823">
    <property type="entry name" value="PKS_PP"/>
    <property type="match status" value="1"/>
</dbReference>
<dbReference type="PROSITE" id="PS00012">
    <property type="entry name" value="PHOSPHOPANTETHEINE"/>
    <property type="match status" value="1"/>
</dbReference>
<protein>
    <submittedName>
        <fullName evidence="4">Phosphopantetheine-binding protein</fullName>
    </submittedName>
</protein>
<dbReference type="OrthoDB" id="425617at2"/>
<evidence type="ECO:0000313" key="4">
    <source>
        <dbReference type="EMBL" id="VEP16693.1"/>
    </source>
</evidence>
<evidence type="ECO:0000256" key="2">
    <source>
        <dbReference type="ARBA" id="ARBA00022553"/>
    </source>
</evidence>
<dbReference type="InterPro" id="IPR020806">
    <property type="entry name" value="PKS_PP-bd"/>
</dbReference>
<reference evidence="4 5" key="1">
    <citation type="submission" date="2019-01" db="EMBL/GenBank/DDBJ databases">
        <authorList>
            <person name="Brito A."/>
        </authorList>
    </citation>
    <scope>NUCLEOTIDE SEQUENCE [LARGE SCALE GENOMIC DNA]</scope>
    <source>
        <strain evidence="4">1</strain>
    </source>
</reference>
<evidence type="ECO:0000259" key="3">
    <source>
        <dbReference type="PROSITE" id="PS50075"/>
    </source>
</evidence>
<name>A0A563VZK1_9CYAN</name>
<keyword evidence="5" id="KW-1185">Reference proteome</keyword>
<keyword evidence="2" id="KW-0597">Phosphoprotein</keyword>
<dbReference type="InterPro" id="IPR036736">
    <property type="entry name" value="ACP-like_sf"/>
</dbReference>
<evidence type="ECO:0000256" key="1">
    <source>
        <dbReference type="ARBA" id="ARBA00022450"/>
    </source>
</evidence>
<dbReference type="SMART" id="SM01294">
    <property type="entry name" value="PKS_PP_betabranch"/>
    <property type="match status" value="1"/>
</dbReference>
<organism evidence="4 5">
    <name type="scientific">Hyella patelloides LEGE 07179</name>
    <dbReference type="NCBI Taxonomy" id="945734"/>
    <lineage>
        <taxon>Bacteria</taxon>
        <taxon>Bacillati</taxon>
        <taxon>Cyanobacteriota</taxon>
        <taxon>Cyanophyceae</taxon>
        <taxon>Pleurocapsales</taxon>
        <taxon>Hyellaceae</taxon>
        <taxon>Hyella</taxon>
    </lineage>
</organism>
<dbReference type="EMBL" id="CAACVJ010000427">
    <property type="protein sequence ID" value="VEP16693.1"/>
    <property type="molecule type" value="Genomic_DNA"/>
</dbReference>
<dbReference type="Proteomes" id="UP000320055">
    <property type="component" value="Unassembled WGS sequence"/>
</dbReference>
<gene>
    <name evidence="4" type="ORF">H1P_4830003</name>
</gene>
<evidence type="ECO:0000313" key="5">
    <source>
        <dbReference type="Proteomes" id="UP000320055"/>
    </source>
</evidence>
<dbReference type="PROSITE" id="PS50075">
    <property type="entry name" value="CARRIER"/>
    <property type="match status" value="1"/>
</dbReference>
<dbReference type="Gene3D" id="1.10.1200.10">
    <property type="entry name" value="ACP-like"/>
    <property type="match status" value="1"/>
</dbReference>
<sequence length="95" mass="10659">MEISTTQSNQSIKSLPTQMEIQTWIVNYVAELLEVNPNGIDITIPFDRYGLDSSAAVGLAGDLETWLERELDPTLLYDYPTIESLSQHLIESLSD</sequence>
<dbReference type="SUPFAM" id="SSF47336">
    <property type="entry name" value="ACP-like"/>
    <property type="match status" value="1"/>
</dbReference>
<proteinExistence type="predicted"/>
<dbReference type="RefSeq" id="WP_144875450.1">
    <property type="nucleotide sequence ID" value="NZ_LR214217.1"/>
</dbReference>
<dbReference type="AlphaFoldDB" id="A0A563VZK1"/>
<keyword evidence="1" id="KW-0596">Phosphopantetheine</keyword>
<feature type="domain" description="Carrier" evidence="3">
    <location>
        <begin position="16"/>
        <end position="93"/>
    </location>
</feature>